<feature type="transmembrane region" description="Helical" evidence="1">
    <location>
        <begin position="183"/>
        <end position="207"/>
    </location>
</feature>
<accession>A0A0M3AKX7</accession>
<keyword evidence="1" id="KW-0812">Transmembrane</keyword>
<evidence type="ECO:0000313" key="2">
    <source>
        <dbReference type="EMBL" id="KKW90752.1"/>
    </source>
</evidence>
<dbReference type="Proteomes" id="UP000033874">
    <property type="component" value="Unassembled WGS sequence"/>
</dbReference>
<keyword evidence="3" id="KW-1185">Reference proteome</keyword>
<name>A0A0M3AKX7_9SPHN</name>
<reference evidence="2 3" key="1">
    <citation type="submission" date="2015-04" db="EMBL/GenBank/DDBJ databases">
        <title>Genome sequence of aromatic hydrocarbons-degrading Sphingobium chungbukense DJ77.</title>
        <authorList>
            <person name="Kim Y.-C."/>
            <person name="Chae J.-C."/>
        </authorList>
    </citation>
    <scope>NUCLEOTIDE SEQUENCE [LARGE SCALE GENOMIC DNA]</scope>
    <source>
        <strain evidence="2 3">DJ77</strain>
    </source>
</reference>
<dbReference type="RefSeq" id="WP_046765251.1">
    <property type="nucleotide sequence ID" value="NZ_LBIC01000009.1"/>
</dbReference>
<dbReference type="EMBL" id="LBIC01000009">
    <property type="protein sequence ID" value="KKW90752.1"/>
    <property type="molecule type" value="Genomic_DNA"/>
</dbReference>
<dbReference type="InterPro" id="IPR012347">
    <property type="entry name" value="Ferritin-like"/>
</dbReference>
<proteinExistence type="predicted"/>
<dbReference type="Gene3D" id="1.20.1260.10">
    <property type="match status" value="1"/>
</dbReference>
<evidence type="ECO:0008006" key="4">
    <source>
        <dbReference type="Google" id="ProtNLM"/>
    </source>
</evidence>
<organism evidence="2 3">
    <name type="scientific">Sphingobium chungbukense</name>
    <dbReference type="NCBI Taxonomy" id="56193"/>
    <lineage>
        <taxon>Bacteria</taxon>
        <taxon>Pseudomonadati</taxon>
        <taxon>Pseudomonadota</taxon>
        <taxon>Alphaproteobacteria</taxon>
        <taxon>Sphingomonadales</taxon>
        <taxon>Sphingomonadaceae</taxon>
        <taxon>Sphingobium</taxon>
    </lineage>
</organism>
<keyword evidence="1" id="KW-0472">Membrane</keyword>
<gene>
    <name evidence="2" type="ORF">YP76_19625</name>
</gene>
<keyword evidence="1" id="KW-1133">Transmembrane helix</keyword>
<dbReference type="STRING" id="56193.YP76_19625"/>
<evidence type="ECO:0000313" key="3">
    <source>
        <dbReference type="Proteomes" id="UP000033874"/>
    </source>
</evidence>
<dbReference type="PATRIC" id="fig|56193.3.peg.4129"/>
<dbReference type="InterPro" id="IPR009078">
    <property type="entry name" value="Ferritin-like_SF"/>
</dbReference>
<evidence type="ECO:0000256" key="1">
    <source>
        <dbReference type="SAM" id="Phobius"/>
    </source>
</evidence>
<protein>
    <recommendedName>
        <fullName evidence="4">Rubrerythrin family protein</fullName>
    </recommendedName>
</protein>
<dbReference type="CDD" id="cd00657">
    <property type="entry name" value="Ferritin_like"/>
    <property type="match status" value="1"/>
</dbReference>
<comment type="caution">
    <text evidence="2">The sequence shown here is derived from an EMBL/GenBank/DDBJ whole genome shotgun (WGS) entry which is preliminary data.</text>
</comment>
<dbReference type="AlphaFoldDB" id="A0A0M3AKX7"/>
<dbReference type="SUPFAM" id="SSF47240">
    <property type="entry name" value="Ferritin-like"/>
    <property type="match status" value="1"/>
</dbReference>
<sequence length="244" mass="27919">MTGWRVPIDRLVWADPRRRARKLLQFAEVEAQGARDLFRAAEMTDDPLLRRRLFAHARDEVRHAALFRARGLALRRMLADPGPEHGLGDGLIPGERGFDRLEVERESIAALLAFIHLSERAASQAFAAYGAVLDHDPETRAVIDRIARDEEGHMRYSRAELTRLAPDARRALWVARLRRFWRAYLRLALILADMISRLILTLLYFLLLPPFAWVAKRAARKEAAGWRDCPEHDRAEGRAGGGQY</sequence>